<dbReference type="RefSeq" id="WP_129529423.1">
    <property type="nucleotide sequence ID" value="NZ_UFQB01000021.1"/>
</dbReference>
<evidence type="ECO:0000256" key="3">
    <source>
        <dbReference type="ARBA" id="ARBA00005130"/>
    </source>
</evidence>
<dbReference type="InterPro" id="IPR036264">
    <property type="entry name" value="Bact_exopeptidase_dim_dom"/>
</dbReference>
<gene>
    <name evidence="13" type="primary">ylmB_1</name>
    <name evidence="13" type="ORF">AGI3411_04341</name>
</gene>
<dbReference type="Pfam" id="PF01546">
    <property type="entry name" value="Peptidase_M20"/>
    <property type="match status" value="1"/>
</dbReference>
<evidence type="ECO:0000256" key="8">
    <source>
        <dbReference type="ARBA" id="ARBA00022801"/>
    </source>
</evidence>
<dbReference type="PROSITE" id="PS00758">
    <property type="entry name" value="ARGE_DAPE_CPG2_1"/>
    <property type="match status" value="1"/>
</dbReference>
<evidence type="ECO:0000256" key="10">
    <source>
        <dbReference type="ARBA" id="ARBA00023285"/>
    </source>
</evidence>
<dbReference type="NCBIfam" id="NF005306">
    <property type="entry name" value="PRK06837.1"/>
    <property type="match status" value="1"/>
</dbReference>
<dbReference type="InterPro" id="IPR011650">
    <property type="entry name" value="Peptidase_M20_dimer"/>
</dbReference>
<proteinExistence type="inferred from homology"/>
<evidence type="ECO:0000256" key="11">
    <source>
        <dbReference type="ARBA" id="ARBA00051301"/>
    </source>
</evidence>
<dbReference type="OrthoDB" id="3665926at2"/>
<comment type="cofactor">
    <cofactor evidence="2">
        <name>Zn(2+)</name>
        <dbReference type="ChEBI" id="CHEBI:29105"/>
    </cofactor>
</comment>
<dbReference type="PANTHER" id="PTHR43808:SF25">
    <property type="entry name" value="PEPTIDASE M20 DIMERISATION DOMAIN-CONTAINING PROTEIN"/>
    <property type="match status" value="1"/>
</dbReference>
<evidence type="ECO:0000256" key="4">
    <source>
        <dbReference type="ARBA" id="ARBA00006247"/>
    </source>
</evidence>
<keyword evidence="9" id="KW-0862">Zinc</keyword>
<dbReference type="EMBL" id="UFQB01000021">
    <property type="protein sequence ID" value="SSW69775.1"/>
    <property type="molecule type" value="Genomic_DNA"/>
</dbReference>
<comment type="similarity">
    <text evidence="4">Belongs to the peptidase M20A family.</text>
</comment>
<dbReference type="EC" id="3.5.1.18" evidence="5"/>
<name>A0A446CPV0_9BURK</name>
<keyword evidence="14" id="KW-1185">Reference proteome</keyword>
<evidence type="ECO:0000256" key="7">
    <source>
        <dbReference type="ARBA" id="ARBA00022723"/>
    </source>
</evidence>
<evidence type="ECO:0000313" key="14">
    <source>
        <dbReference type="Proteomes" id="UP000289184"/>
    </source>
</evidence>
<dbReference type="Gene3D" id="3.40.630.10">
    <property type="entry name" value="Zn peptidases"/>
    <property type="match status" value="1"/>
</dbReference>
<evidence type="ECO:0000256" key="5">
    <source>
        <dbReference type="ARBA" id="ARBA00011921"/>
    </source>
</evidence>
<dbReference type="InterPro" id="IPR050072">
    <property type="entry name" value="Peptidase_M20A"/>
</dbReference>
<dbReference type="Pfam" id="PF07687">
    <property type="entry name" value="M20_dimer"/>
    <property type="match status" value="1"/>
</dbReference>
<keyword evidence="7" id="KW-0479">Metal-binding</keyword>
<reference evidence="13 14" key="1">
    <citation type="submission" date="2018-07" db="EMBL/GenBank/DDBJ databases">
        <authorList>
            <person name="Peeters C."/>
        </authorList>
    </citation>
    <scope>NUCLEOTIDE SEQUENCE [LARGE SCALE GENOMIC DNA]</scope>
    <source>
        <strain evidence="13 14">LMG 3411</strain>
    </source>
</reference>
<dbReference type="SUPFAM" id="SSF55031">
    <property type="entry name" value="Bacterial exopeptidase dimerisation domain"/>
    <property type="match status" value="1"/>
</dbReference>
<evidence type="ECO:0000256" key="2">
    <source>
        <dbReference type="ARBA" id="ARBA00001947"/>
    </source>
</evidence>
<dbReference type="GO" id="GO:0009089">
    <property type="term" value="P:lysine biosynthetic process via diaminopimelate"/>
    <property type="evidence" value="ECO:0007669"/>
    <property type="project" value="UniProtKB-UniPathway"/>
</dbReference>
<dbReference type="PANTHER" id="PTHR43808">
    <property type="entry name" value="ACETYLORNITHINE DEACETYLASE"/>
    <property type="match status" value="1"/>
</dbReference>
<dbReference type="Gene3D" id="3.30.70.360">
    <property type="match status" value="1"/>
</dbReference>
<dbReference type="NCBIfam" id="TIGR01910">
    <property type="entry name" value="DapE-ArgE"/>
    <property type="match status" value="1"/>
</dbReference>
<dbReference type="GO" id="GO:0009014">
    <property type="term" value="F:succinyl-diaminopimelate desuccinylase activity"/>
    <property type="evidence" value="ECO:0007669"/>
    <property type="project" value="UniProtKB-EC"/>
</dbReference>
<keyword evidence="8 13" id="KW-0378">Hydrolase</keyword>
<comment type="pathway">
    <text evidence="3">Amino-acid biosynthesis; L-lysine biosynthesis via DAP pathway; LL-2,6-diaminopimelate from (S)-tetrahydrodipicolinate (succinylase route): step 3/3.</text>
</comment>
<feature type="domain" description="Peptidase M20 dimerisation" evidence="12">
    <location>
        <begin position="218"/>
        <end position="326"/>
    </location>
</feature>
<dbReference type="InterPro" id="IPR010182">
    <property type="entry name" value="ArgE/DapE"/>
</dbReference>
<dbReference type="SUPFAM" id="SSF53187">
    <property type="entry name" value="Zn-dependent exopeptidases"/>
    <property type="match status" value="1"/>
</dbReference>
<dbReference type="UniPathway" id="UPA00034">
    <property type="reaction ID" value="UER00021"/>
</dbReference>
<evidence type="ECO:0000256" key="6">
    <source>
        <dbReference type="ARBA" id="ARBA00016853"/>
    </source>
</evidence>
<dbReference type="Proteomes" id="UP000289184">
    <property type="component" value="Unassembled WGS sequence"/>
</dbReference>
<sequence>MSAVAAASLDQDHIAEAVGNLRQYMTDTLTGFVQCRSLPGQETSAAEFLEGALSDLGLESERIALRTEELKNLPLYSPACCPDGGRYNVLARHEPRGQGGRAVLFNGHLDVVPTGPHELWDPAPFDGELRDGWLYGRGAGDMKAGIVCALAAFRALRDLGFQPAGAVGFNGVLEEENTGNGTLATVSALQSAIAAAKLSAFDAVVIPEPTHERMMSAQLGVFWMYVDIVGRPAHAAYMTTGVNPVETGLRIVDAMKQLEHEWNLPENRHPAYREHQHPINFNLGQIHAGDWNSSVPSVCTLGMRIACYPDMTIDAAKQLVEARIRAVETALTDSDVRIDVRYEGFHAPGCEYDLDVPAMQLLADAHRRVAGELPQPTALTATTDGRHFRLMMDVPVTCYGPKVQNVHGFNECVSVDSMVRVATSLALFIHDWCGVEPLQA</sequence>
<dbReference type="AlphaFoldDB" id="A0A446CPV0"/>
<comment type="catalytic activity">
    <reaction evidence="11">
        <text>N-succinyl-(2S,6S)-2,6-diaminopimelate + H2O = (2S,6S)-2,6-diaminopimelate + succinate</text>
        <dbReference type="Rhea" id="RHEA:22608"/>
        <dbReference type="ChEBI" id="CHEBI:15377"/>
        <dbReference type="ChEBI" id="CHEBI:30031"/>
        <dbReference type="ChEBI" id="CHEBI:57609"/>
        <dbReference type="ChEBI" id="CHEBI:58087"/>
        <dbReference type="EC" id="3.5.1.18"/>
    </reaction>
</comment>
<protein>
    <recommendedName>
        <fullName evidence="6">Probable succinyl-diaminopimelate desuccinylase</fullName>
        <ecNumber evidence="5">3.5.1.18</ecNumber>
    </recommendedName>
</protein>
<evidence type="ECO:0000259" key="12">
    <source>
        <dbReference type="Pfam" id="PF07687"/>
    </source>
</evidence>
<organism evidence="13 14">
    <name type="scientific">Achromobacter agilis</name>
    <dbReference type="NCBI Taxonomy" id="1353888"/>
    <lineage>
        <taxon>Bacteria</taxon>
        <taxon>Pseudomonadati</taxon>
        <taxon>Pseudomonadota</taxon>
        <taxon>Betaproteobacteria</taxon>
        <taxon>Burkholderiales</taxon>
        <taxon>Alcaligenaceae</taxon>
        <taxon>Achromobacter</taxon>
    </lineage>
</organism>
<comment type="cofactor">
    <cofactor evidence="1">
        <name>Co(2+)</name>
        <dbReference type="ChEBI" id="CHEBI:48828"/>
    </cofactor>
</comment>
<dbReference type="InterPro" id="IPR002933">
    <property type="entry name" value="Peptidase_M20"/>
</dbReference>
<evidence type="ECO:0000256" key="1">
    <source>
        <dbReference type="ARBA" id="ARBA00001941"/>
    </source>
</evidence>
<accession>A0A446CPV0</accession>
<evidence type="ECO:0000313" key="13">
    <source>
        <dbReference type="EMBL" id="SSW69775.1"/>
    </source>
</evidence>
<dbReference type="GO" id="GO:0046872">
    <property type="term" value="F:metal ion binding"/>
    <property type="evidence" value="ECO:0007669"/>
    <property type="project" value="UniProtKB-KW"/>
</dbReference>
<evidence type="ECO:0000256" key="9">
    <source>
        <dbReference type="ARBA" id="ARBA00022833"/>
    </source>
</evidence>
<keyword evidence="10" id="KW-0170">Cobalt</keyword>
<dbReference type="InterPro" id="IPR001261">
    <property type="entry name" value="ArgE/DapE_CS"/>
</dbReference>